<gene>
    <name evidence="1" type="ORF">TSUD_154160</name>
</gene>
<keyword evidence="2" id="KW-1185">Reference proteome</keyword>
<dbReference type="AlphaFoldDB" id="A0A2Z6N1Y0"/>
<dbReference type="Proteomes" id="UP000242715">
    <property type="component" value="Unassembled WGS sequence"/>
</dbReference>
<sequence>MGNARPRPLHTNDSKRIKVLGDRTMAPSKPFDLMQLISQFQFGIKYKSPAANRYPRLAVLKFCQESSTLFYSVYLFTTENHICTA</sequence>
<reference evidence="2" key="1">
    <citation type="journal article" date="2017" name="Front. Plant Sci.">
        <title>Climate Clever Clovers: New Paradigm to Reduce the Environmental Footprint of Ruminants by Breeding Low Methanogenic Forages Utilizing Haplotype Variation.</title>
        <authorList>
            <person name="Kaur P."/>
            <person name="Appels R."/>
            <person name="Bayer P.E."/>
            <person name="Keeble-Gagnere G."/>
            <person name="Wang J."/>
            <person name="Hirakawa H."/>
            <person name="Shirasawa K."/>
            <person name="Vercoe P."/>
            <person name="Stefanova K."/>
            <person name="Durmic Z."/>
            <person name="Nichols P."/>
            <person name="Revell C."/>
            <person name="Isobe S.N."/>
            <person name="Edwards D."/>
            <person name="Erskine W."/>
        </authorList>
    </citation>
    <scope>NUCLEOTIDE SEQUENCE [LARGE SCALE GENOMIC DNA]</scope>
    <source>
        <strain evidence="2">cv. Daliak</strain>
    </source>
</reference>
<accession>A0A2Z6N1Y0</accession>
<evidence type="ECO:0000313" key="1">
    <source>
        <dbReference type="EMBL" id="GAU38854.1"/>
    </source>
</evidence>
<proteinExistence type="predicted"/>
<name>A0A2Z6N1Y0_TRISU</name>
<evidence type="ECO:0000313" key="2">
    <source>
        <dbReference type="Proteomes" id="UP000242715"/>
    </source>
</evidence>
<dbReference type="EMBL" id="DF973734">
    <property type="protein sequence ID" value="GAU38854.1"/>
    <property type="molecule type" value="Genomic_DNA"/>
</dbReference>
<protein>
    <submittedName>
        <fullName evidence="1">Uncharacterized protein</fullName>
    </submittedName>
</protein>
<organism evidence="1 2">
    <name type="scientific">Trifolium subterraneum</name>
    <name type="common">Subterranean clover</name>
    <dbReference type="NCBI Taxonomy" id="3900"/>
    <lineage>
        <taxon>Eukaryota</taxon>
        <taxon>Viridiplantae</taxon>
        <taxon>Streptophyta</taxon>
        <taxon>Embryophyta</taxon>
        <taxon>Tracheophyta</taxon>
        <taxon>Spermatophyta</taxon>
        <taxon>Magnoliopsida</taxon>
        <taxon>eudicotyledons</taxon>
        <taxon>Gunneridae</taxon>
        <taxon>Pentapetalae</taxon>
        <taxon>rosids</taxon>
        <taxon>fabids</taxon>
        <taxon>Fabales</taxon>
        <taxon>Fabaceae</taxon>
        <taxon>Papilionoideae</taxon>
        <taxon>50 kb inversion clade</taxon>
        <taxon>NPAAA clade</taxon>
        <taxon>Hologalegina</taxon>
        <taxon>IRL clade</taxon>
        <taxon>Trifolieae</taxon>
        <taxon>Trifolium</taxon>
    </lineage>
</organism>